<dbReference type="SMART" id="SM00382">
    <property type="entry name" value="AAA"/>
    <property type="match status" value="2"/>
</dbReference>
<evidence type="ECO:0000256" key="5">
    <source>
        <dbReference type="ARBA" id="ARBA00022821"/>
    </source>
</evidence>
<dbReference type="Gene3D" id="1.10.8.430">
    <property type="entry name" value="Helical domain of apoptotic protease-activating factors"/>
    <property type="match status" value="2"/>
</dbReference>
<dbReference type="PANTHER" id="PTHR36766">
    <property type="entry name" value="PLANT BROAD-SPECTRUM MILDEW RESISTANCE PROTEIN RPW8"/>
    <property type="match status" value="1"/>
</dbReference>
<evidence type="ECO:0000256" key="2">
    <source>
        <dbReference type="ARBA" id="ARBA00022614"/>
    </source>
</evidence>
<dbReference type="InterPro" id="IPR002182">
    <property type="entry name" value="NB-ARC"/>
</dbReference>
<sequence length="1588" mass="181000">MNDWLSVVLGALASEGLKILIAEAKKVLAFKSVSNELASDMEFLLPVITQIESLQDVMELQDFKDMIVDALVVVEECSRVKKWNIVFKSKYTRKVMEINRKMFKFCQIQILPLLFRNQLQSNIDLQIINKKLDLLSVSPPSPVFSKRCSVPKLNTVLVGLDWPLMELKKKLLGNSVVVVSGPPGCGKTTLVTQLCDDPEIKGEFKKIFFSVVSNTPNFRAIVQNLLQDNGYGAITFDDDSQAETGLRDLLEELTNDGPILLVLDDVWHGSELLLRKFQIELEGYKLLVTSRFDFSSLCSTYHLKPLKDKDARSLLIQWASPPLHTSPDEYEDLLQKILKRCNGFPLVIEVVGISLKGQALYLWKGQVESWSEGETILGNVLERLQPTFNALKPHLKECFLDMGSFLEDQKIRASLIIDIWVELYGRGSSSTTTNMYMKYLNDLASQNLLKLVPLGTNEHEDGFYNELLVTQHDILRELAIFQRELEPILERKKLNLEIREDNYPDWCLNLRQPINARLLSISTDDLFSSNWLEMDCPNVEALVLNVSSSDYALPSFIAGMKKLKVLTITNHGFYPTRLSNFSCLSSLPNLKRIRLEKVSVTLLDIPQLQLVSLKKLSLLMCSFGEVFYETEEIDVSKALPSLQEIDIDYCYDLEELPYWVSEVVSLKTLSITNCDKLSTLPEDMGNLSKLEMLRLCSCNNLSELPEEIGKLQKLKKIWMRKYTGCKLPDSVTNLENLEVKCDEETGFLWERLKPKMINLRVVKEEIEHNLNWLQTMNDWASLGLGSIGGAVFSELLKLVIEEAKKAKDFKPLSKDLVSTMERLFPLTQKIDSMQKELDFGVKELKELRDTIERAGVAVQKFSSVKWYEKSKYTRKIERINEDMLKFCQIDLQLLQHRNQLSLLGLTGNLVNSVDGLSKRMDLLSVHAPVFRDLCSVPKLDKVIVGLDWPLGELKKRLLDDSVVSLVVSAPPGCGKTTLVSRLCDDPDIKGKFKHIFFSVVSSTPNFRVIVQNLLQHNGYEALTFENDSQAEVGLRKLLEELKENGPILVVLDDVWRGAESLLQKFQIKLPDYKILVTSRFDFPSFGSSYHLKPLEDEDARSLLIHWASRPSNASPDEYEDLLKKILKRCNGFPIVIEVVGVSLKGRSLNTWKGQVESWSEGERILGNPHPTVLECLQPSFDALEPNLKECFSDMGSFLEDQKIRASVIIDMWVELYGKGSSILYMMYLEDLASQNLLKLVPLGNEHEDGFYNDFLVTQHDILRELAIRQSELKENIERKRLNLEIRENTFPDWCLNPRHPTISASLLSISTDDLFSSNWLEMDFPNVEALVLNLSSPDYALPSFIAGMKKLKVLTITNHGFYPARLSNFSCLSSLPNLKRIRLEKVSITLLDIPGLQLGSLKKLSLVMCSFGEVFYETEEIDVSKALSSLQEIDIDYCYDLDELPYWVSEVVSLKTLSITNCDKLSTLPEALGNLSKLEMLRLCSCNNLSELPEATERLSNLRFLDISHCSRLSKLPQEIGKLEKLKKIWMRKYSGCKLPDSVTNLENLEVKCDEETGSLWERLKPKMINLRVHKEETEHNLNWLQTF</sequence>
<keyword evidence="3" id="KW-0677">Repeat</keyword>
<dbReference type="InterPro" id="IPR042197">
    <property type="entry name" value="Apaf_helical"/>
</dbReference>
<keyword evidence="2" id="KW-0433">Leucine-rich repeat</keyword>
<feature type="domain" description="RPW8" evidence="7">
    <location>
        <begin position="774"/>
        <end position="925"/>
    </location>
</feature>
<dbReference type="InterPro" id="IPR008808">
    <property type="entry name" value="Powdery_mildew-R_dom"/>
</dbReference>
<dbReference type="Pfam" id="PF05659">
    <property type="entry name" value="RPW8"/>
    <property type="match status" value="2"/>
</dbReference>
<dbReference type="InterPro" id="IPR032675">
    <property type="entry name" value="LRR_dom_sf"/>
</dbReference>
<keyword evidence="5" id="KW-0611">Plant defense</keyword>
<organism evidence="8 9">
    <name type="scientific">Arabidopsis arenosa</name>
    <name type="common">Sand rock-cress</name>
    <name type="synonym">Cardaminopsis arenosa</name>
    <dbReference type="NCBI Taxonomy" id="38785"/>
    <lineage>
        <taxon>Eukaryota</taxon>
        <taxon>Viridiplantae</taxon>
        <taxon>Streptophyta</taxon>
        <taxon>Embryophyta</taxon>
        <taxon>Tracheophyta</taxon>
        <taxon>Spermatophyta</taxon>
        <taxon>Magnoliopsida</taxon>
        <taxon>eudicotyledons</taxon>
        <taxon>Gunneridae</taxon>
        <taxon>Pentapetalae</taxon>
        <taxon>rosids</taxon>
        <taxon>malvids</taxon>
        <taxon>Brassicales</taxon>
        <taxon>Brassicaceae</taxon>
        <taxon>Camelineae</taxon>
        <taxon>Arabidopsis</taxon>
    </lineage>
</organism>
<evidence type="ECO:0000256" key="3">
    <source>
        <dbReference type="ARBA" id="ARBA00022737"/>
    </source>
</evidence>
<dbReference type="PROSITE" id="PS51153">
    <property type="entry name" value="RPW8"/>
    <property type="match status" value="2"/>
</dbReference>
<dbReference type="FunFam" id="3.40.50.300:FF:003793">
    <property type="entry name" value="Probable disease resistance protein At5g66900"/>
    <property type="match status" value="2"/>
</dbReference>
<dbReference type="Gene3D" id="1.10.10.10">
    <property type="entry name" value="Winged helix-like DNA-binding domain superfamily/Winged helix DNA-binding domain"/>
    <property type="match status" value="2"/>
</dbReference>
<keyword evidence="4" id="KW-0547">Nucleotide-binding</keyword>
<dbReference type="InterPro" id="IPR003593">
    <property type="entry name" value="AAA+_ATPase"/>
</dbReference>
<accession>A0A8S2B3R6</accession>
<dbReference type="Proteomes" id="UP000682877">
    <property type="component" value="Chromosome 8"/>
</dbReference>
<dbReference type="FunFam" id="3.80.10.10:FF:001428">
    <property type="entry name" value="Probable disease resistance protein At5g04720"/>
    <property type="match status" value="2"/>
</dbReference>
<evidence type="ECO:0000313" key="9">
    <source>
        <dbReference type="Proteomes" id="UP000682877"/>
    </source>
</evidence>
<dbReference type="GO" id="GO:0006952">
    <property type="term" value="P:defense response"/>
    <property type="evidence" value="ECO:0007669"/>
    <property type="project" value="UniProtKB-KW"/>
</dbReference>
<keyword evidence="6" id="KW-0067">ATP-binding</keyword>
<evidence type="ECO:0000256" key="1">
    <source>
        <dbReference type="ARBA" id="ARBA00008894"/>
    </source>
</evidence>
<dbReference type="Pfam" id="PF00560">
    <property type="entry name" value="LRR_1"/>
    <property type="match status" value="1"/>
</dbReference>
<proteinExistence type="inferred from homology"/>
<dbReference type="FunFam" id="1.10.10.10:FF:000322">
    <property type="entry name" value="Probable disease resistance protein At1g63360"/>
    <property type="match status" value="1"/>
</dbReference>
<reference evidence="8" key="1">
    <citation type="submission" date="2021-01" db="EMBL/GenBank/DDBJ databases">
        <authorList>
            <person name="Bezrukov I."/>
        </authorList>
    </citation>
    <scope>NUCLEOTIDE SEQUENCE</scope>
</reference>
<protein>
    <recommendedName>
        <fullName evidence="7">RPW8 domain-containing protein</fullName>
    </recommendedName>
</protein>
<dbReference type="PANTHER" id="PTHR36766:SF3">
    <property type="entry name" value="RPW8 DOMAIN-CONTAINING PROTEIN"/>
    <property type="match status" value="1"/>
</dbReference>
<comment type="similarity">
    <text evidence="1">Belongs to the disease resistance NB-LRR family.</text>
</comment>
<dbReference type="SUPFAM" id="SSF52540">
    <property type="entry name" value="P-loop containing nucleoside triphosphate hydrolases"/>
    <property type="match status" value="2"/>
</dbReference>
<evidence type="ECO:0000259" key="7">
    <source>
        <dbReference type="PROSITE" id="PS51153"/>
    </source>
</evidence>
<dbReference type="EMBL" id="LR999458">
    <property type="protein sequence ID" value="CAE6263312.1"/>
    <property type="molecule type" value="Genomic_DNA"/>
</dbReference>
<evidence type="ECO:0000313" key="8">
    <source>
        <dbReference type="EMBL" id="CAE6263312.1"/>
    </source>
</evidence>
<dbReference type="SUPFAM" id="SSF52047">
    <property type="entry name" value="RNI-like"/>
    <property type="match status" value="2"/>
</dbReference>
<feature type="domain" description="RPW8" evidence="7">
    <location>
        <begin position="1"/>
        <end position="144"/>
    </location>
</feature>
<dbReference type="GO" id="GO:0005524">
    <property type="term" value="F:ATP binding"/>
    <property type="evidence" value="ECO:0007669"/>
    <property type="project" value="UniProtKB-KW"/>
</dbReference>
<name>A0A8S2B3R6_ARAAE</name>
<dbReference type="Pfam" id="PF00931">
    <property type="entry name" value="NB-ARC"/>
    <property type="match status" value="2"/>
</dbReference>
<dbReference type="InterPro" id="IPR027417">
    <property type="entry name" value="P-loop_NTPase"/>
</dbReference>
<dbReference type="Gene3D" id="3.80.10.10">
    <property type="entry name" value="Ribonuclease Inhibitor"/>
    <property type="match status" value="2"/>
</dbReference>
<keyword evidence="9" id="KW-1185">Reference proteome</keyword>
<dbReference type="PRINTS" id="PR00364">
    <property type="entry name" value="DISEASERSIST"/>
</dbReference>
<dbReference type="GO" id="GO:0043531">
    <property type="term" value="F:ADP binding"/>
    <property type="evidence" value="ECO:0007669"/>
    <property type="project" value="InterPro"/>
</dbReference>
<evidence type="ECO:0000256" key="6">
    <source>
        <dbReference type="ARBA" id="ARBA00022840"/>
    </source>
</evidence>
<gene>
    <name evidence="8" type="ORF">AARE701A_LOCUS22552</name>
</gene>
<evidence type="ECO:0000256" key="4">
    <source>
        <dbReference type="ARBA" id="ARBA00022741"/>
    </source>
</evidence>
<dbReference type="Gene3D" id="3.40.50.300">
    <property type="entry name" value="P-loop containing nucleotide triphosphate hydrolases"/>
    <property type="match status" value="2"/>
</dbReference>
<dbReference type="InterPro" id="IPR001611">
    <property type="entry name" value="Leu-rich_rpt"/>
</dbReference>
<dbReference type="InterPro" id="IPR036388">
    <property type="entry name" value="WH-like_DNA-bd_sf"/>
</dbReference>